<proteinExistence type="predicted"/>
<gene>
    <name evidence="1" type="ORF">Vadar_022746</name>
</gene>
<dbReference type="Proteomes" id="UP000828048">
    <property type="component" value="Chromosome 8"/>
</dbReference>
<sequence>MVGNFRRDPERETTNLFPSIVCFFFASNSIGTLYRAYSRGDYTTLAFVVFEYSAFLLLDLCFTALHKLPSRDRTKWRKFLQMAIWVLYSGISFAFSAYFGPFFDGPGVGYTLYGISAVGSALLFYMNVVWDYKSGCDACLEEERVRERKLQQYYVYVLDKV</sequence>
<accession>A0ACB7YHK3</accession>
<reference evidence="1 2" key="1">
    <citation type="journal article" date="2021" name="Hortic Res">
        <title>High-quality reference genome and annotation aids understanding of berry development for evergreen blueberry (Vaccinium darrowii).</title>
        <authorList>
            <person name="Yu J."/>
            <person name="Hulse-Kemp A.M."/>
            <person name="Babiker E."/>
            <person name="Staton M."/>
        </authorList>
    </citation>
    <scope>NUCLEOTIDE SEQUENCE [LARGE SCALE GENOMIC DNA]</scope>
    <source>
        <strain evidence="2">cv. NJ 8807/NJ 8810</strain>
        <tissue evidence="1">Young leaf</tissue>
    </source>
</reference>
<comment type="caution">
    <text evidence="1">The sequence shown here is derived from an EMBL/GenBank/DDBJ whole genome shotgun (WGS) entry which is preliminary data.</text>
</comment>
<evidence type="ECO:0000313" key="1">
    <source>
        <dbReference type="EMBL" id="KAH7852285.1"/>
    </source>
</evidence>
<name>A0ACB7YHK3_9ERIC</name>
<protein>
    <submittedName>
        <fullName evidence="1">Uncharacterized protein</fullName>
    </submittedName>
</protein>
<organism evidence="1 2">
    <name type="scientific">Vaccinium darrowii</name>
    <dbReference type="NCBI Taxonomy" id="229202"/>
    <lineage>
        <taxon>Eukaryota</taxon>
        <taxon>Viridiplantae</taxon>
        <taxon>Streptophyta</taxon>
        <taxon>Embryophyta</taxon>
        <taxon>Tracheophyta</taxon>
        <taxon>Spermatophyta</taxon>
        <taxon>Magnoliopsida</taxon>
        <taxon>eudicotyledons</taxon>
        <taxon>Gunneridae</taxon>
        <taxon>Pentapetalae</taxon>
        <taxon>asterids</taxon>
        <taxon>Ericales</taxon>
        <taxon>Ericaceae</taxon>
        <taxon>Vaccinioideae</taxon>
        <taxon>Vaccinieae</taxon>
        <taxon>Vaccinium</taxon>
    </lineage>
</organism>
<evidence type="ECO:0000313" key="2">
    <source>
        <dbReference type="Proteomes" id="UP000828048"/>
    </source>
</evidence>
<dbReference type="EMBL" id="CM037158">
    <property type="protein sequence ID" value="KAH7852285.1"/>
    <property type="molecule type" value="Genomic_DNA"/>
</dbReference>
<keyword evidence="2" id="KW-1185">Reference proteome</keyword>